<evidence type="ECO:0000256" key="5">
    <source>
        <dbReference type="HAMAP-Rule" id="MF_00724"/>
    </source>
</evidence>
<dbReference type="RefSeq" id="WP_265046456.1">
    <property type="nucleotide sequence ID" value="NZ_CP100390.1"/>
</dbReference>
<dbReference type="InterPro" id="IPR001624">
    <property type="entry name" value="FliE"/>
</dbReference>
<feature type="region of interest" description="Disordered" evidence="6">
    <location>
        <begin position="27"/>
        <end position="51"/>
    </location>
</feature>
<keyword evidence="8" id="KW-1185">Reference proteome</keyword>
<evidence type="ECO:0000256" key="4">
    <source>
        <dbReference type="ARBA" id="ARBA00023143"/>
    </source>
</evidence>
<evidence type="ECO:0000256" key="1">
    <source>
        <dbReference type="ARBA" id="ARBA00004117"/>
    </source>
</evidence>
<keyword evidence="7" id="KW-0282">Flagellum</keyword>
<evidence type="ECO:0000256" key="3">
    <source>
        <dbReference type="ARBA" id="ARBA00018024"/>
    </source>
</evidence>
<dbReference type="HAMAP" id="MF_00724">
    <property type="entry name" value="FliE"/>
    <property type="match status" value="1"/>
</dbReference>
<keyword evidence="7" id="KW-0966">Cell projection</keyword>
<evidence type="ECO:0000313" key="8">
    <source>
        <dbReference type="Proteomes" id="UP001163739"/>
    </source>
</evidence>
<evidence type="ECO:0000256" key="6">
    <source>
        <dbReference type="SAM" id="MobiDB-lite"/>
    </source>
</evidence>
<dbReference type="PRINTS" id="PR01006">
    <property type="entry name" value="FLGHOOKFLIE"/>
</dbReference>
<protein>
    <recommendedName>
        <fullName evidence="3 5">Flagellar hook-basal body complex protein FliE</fullName>
    </recommendedName>
</protein>
<feature type="compositionally biased region" description="Polar residues" evidence="6">
    <location>
        <begin position="36"/>
        <end position="51"/>
    </location>
</feature>
<comment type="subcellular location">
    <subcellularLocation>
        <location evidence="1 5">Bacterial flagellum basal body</location>
    </subcellularLocation>
</comment>
<dbReference type="PANTHER" id="PTHR34653:SF1">
    <property type="entry name" value="FLAGELLAR HOOK-BASAL BODY COMPLEX PROTEIN FLIE"/>
    <property type="match status" value="1"/>
</dbReference>
<reference evidence="7" key="1">
    <citation type="submission" date="2022-06" db="EMBL/GenBank/DDBJ databases">
        <title>Alkalimarinus sp. nov., isolated from gut of a Alitta virens.</title>
        <authorList>
            <person name="Yang A.I."/>
            <person name="Shin N.-R."/>
        </authorList>
    </citation>
    <scope>NUCLEOTIDE SEQUENCE</scope>
    <source>
        <strain evidence="7">A2M4</strain>
    </source>
</reference>
<comment type="similarity">
    <text evidence="2 5">Belongs to the FliE family.</text>
</comment>
<dbReference type="Pfam" id="PF02049">
    <property type="entry name" value="FliE"/>
    <property type="match status" value="1"/>
</dbReference>
<dbReference type="EMBL" id="CP100390">
    <property type="protein sequence ID" value="UZE94964.1"/>
    <property type="molecule type" value="Genomic_DNA"/>
</dbReference>
<organism evidence="7 8">
    <name type="scientific">Alkalimarinus alittae</name>
    <dbReference type="NCBI Taxonomy" id="2961619"/>
    <lineage>
        <taxon>Bacteria</taxon>
        <taxon>Pseudomonadati</taxon>
        <taxon>Pseudomonadota</taxon>
        <taxon>Gammaproteobacteria</taxon>
        <taxon>Alteromonadales</taxon>
        <taxon>Alteromonadaceae</taxon>
        <taxon>Alkalimarinus</taxon>
    </lineage>
</organism>
<evidence type="ECO:0000256" key="2">
    <source>
        <dbReference type="ARBA" id="ARBA00009272"/>
    </source>
</evidence>
<keyword evidence="4 5" id="KW-0975">Bacterial flagellum</keyword>
<gene>
    <name evidence="5 7" type="primary">fliE</name>
    <name evidence="7" type="ORF">NKI27_12905</name>
</gene>
<dbReference type="NCBIfam" id="TIGR00205">
    <property type="entry name" value="fliE"/>
    <property type="match status" value="1"/>
</dbReference>
<name>A0ABY6MYR3_9ALTE</name>
<dbReference type="PANTHER" id="PTHR34653">
    <property type="match status" value="1"/>
</dbReference>
<proteinExistence type="inferred from homology"/>
<sequence>MSGIGQVSGRADINQVLAEMRNLKAQVQRPEALQEPSLTTNVTSVKPTDPTQSFGSLLSRAVDSVNDTQQNASALRTAYEQGDPTVDITRVMVEAQKSTVSFQALTQVRNKVVQAYEDIMKMPI</sequence>
<evidence type="ECO:0000313" key="7">
    <source>
        <dbReference type="EMBL" id="UZE94964.1"/>
    </source>
</evidence>
<dbReference type="Proteomes" id="UP001163739">
    <property type="component" value="Chromosome"/>
</dbReference>
<keyword evidence="7" id="KW-0969">Cilium</keyword>
<accession>A0ABY6MYR3</accession>